<dbReference type="PANTHER" id="PTHR16156:SF9">
    <property type="entry name" value="AFTIPHILIN"/>
    <property type="match status" value="1"/>
</dbReference>
<gene>
    <name evidence="2" type="ORF">JD844_023491</name>
</gene>
<dbReference type="EMBL" id="JAIPUX010003289">
    <property type="protein sequence ID" value="KAH0621835.1"/>
    <property type="molecule type" value="Genomic_DNA"/>
</dbReference>
<evidence type="ECO:0000313" key="3">
    <source>
        <dbReference type="Proteomes" id="UP000826234"/>
    </source>
</evidence>
<protein>
    <recommendedName>
        <fullName evidence="1">Aftiphilin clathrin-binding box domain-containing protein</fullName>
    </recommendedName>
</protein>
<dbReference type="PANTHER" id="PTHR16156">
    <property type="entry name" value="AFTIPHILIN A-RELATED"/>
    <property type="match status" value="1"/>
</dbReference>
<name>A0ABQ7SWN1_PHRPL</name>
<dbReference type="Proteomes" id="UP000826234">
    <property type="component" value="Unassembled WGS sequence"/>
</dbReference>
<evidence type="ECO:0000313" key="2">
    <source>
        <dbReference type="EMBL" id="KAH0621835.1"/>
    </source>
</evidence>
<sequence length="335" mass="36584">MMLVVETVLLNRLERIFEACFPSVPVSEMEEEIAPLNLLLEVGNEPGRTKEASSERELLDVWAELQDIHDAYGLKYQWGGSHSNKKLLCSLGIDTRNILFTGNKKQPVIVPMYAAGLGMLEPTKEPLKPISAAEKIASIGQTPPVSPEMNMCTPDQFQESLPPVQFDWSSSGLTNPLDGVDPELYELTTSKLETSNTTSKVTDAFAKLMSTVEKASSSAKMVITLSYQNLSNFQLVRTIAVASQTIYLSTVPGTSGSGSNSDLVIVPTRKSSPMELGTMDPSSLIDDIKVFVDQMLCMAKSLDIKVQQQLTLIEDPVFPQIQSQATTPVALPMLP</sequence>
<proteinExistence type="predicted"/>
<comment type="caution">
    <text evidence="2">The sequence shown here is derived from an EMBL/GenBank/DDBJ whole genome shotgun (WGS) entry which is preliminary data.</text>
</comment>
<organism evidence="2 3">
    <name type="scientific">Phrynosoma platyrhinos</name>
    <name type="common">Desert horned lizard</name>
    <dbReference type="NCBI Taxonomy" id="52577"/>
    <lineage>
        <taxon>Eukaryota</taxon>
        <taxon>Metazoa</taxon>
        <taxon>Chordata</taxon>
        <taxon>Craniata</taxon>
        <taxon>Vertebrata</taxon>
        <taxon>Euteleostomi</taxon>
        <taxon>Lepidosauria</taxon>
        <taxon>Squamata</taxon>
        <taxon>Bifurcata</taxon>
        <taxon>Unidentata</taxon>
        <taxon>Episquamata</taxon>
        <taxon>Toxicofera</taxon>
        <taxon>Iguania</taxon>
        <taxon>Phrynosomatidae</taxon>
        <taxon>Phrynosomatinae</taxon>
        <taxon>Phrynosoma</taxon>
    </lineage>
</organism>
<dbReference type="Pfam" id="PF15045">
    <property type="entry name" value="Clathrin_bdg"/>
    <property type="match status" value="1"/>
</dbReference>
<dbReference type="InterPro" id="IPR029205">
    <property type="entry name" value="Clathrin-bd"/>
</dbReference>
<accession>A0ABQ7SWN1</accession>
<keyword evidence="3" id="KW-1185">Reference proteome</keyword>
<reference evidence="2 3" key="1">
    <citation type="journal article" date="2022" name="Gigascience">
        <title>A chromosome-level genome assembly and annotation of the desert horned lizard, Phrynosoma platyrhinos, provides insight into chromosomal rearrangements among reptiles.</title>
        <authorList>
            <person name="Koochekian N."/>
            <person name="Ascanio A."/>
            <person name="Farleigh K."/>
            <person name="Card D.C."/>
            <person name="Schield D.R."/>
            <person name="Castoe T.A."/>
            <person name="Jezkova T."/>
        </authorList>
    </citation>
    <scope>NUCLEOTIDE SEQUENCE [LARGE SCALE GENOMIC DNA]</scope>
    <source>
        <strain evidence="2">NK-2021</strain>
    </source>
</reference>
<feature type="domain" description="Aftiphilin clathrin-binding box" evidence="1">
    <location>
        <begin position="60"/>
        <end position="128"/>
    </location>
</feature>
<dbReference type="InterPro" id="IPR046359">
    <property type="entry name" value="Aftin-like"/>
</dbReference>
<evidence type="ECO:0000259" key="1">
    <source>
        <dbReference type="Pfam" id="PF15045"/>
    </source>
</evidence>